<feature type="transmembrane region" description="Helical" evidence="1">
    <location>
        <begin position="317"/>
        <end position="335"/>
    </location>
</feature>
<comment type="caution">
    <text evidence="2">The sequence shown here is derived from an EMBL/GenBank/DDBJ whole genome shotgun (WGS) entry which is preliminary data.</text>
</comment>
<keyword evidence="1" id="KW-1133">Transmembrane helix</keyword>
<organism evidence="2 3">
    <name type="scientific">Comamonas testosteroni (strain DSM 14576 / KF-1)</name>
    <name type="common">Pseudomonas testosteroni</name>
    <dbReference type="NCBI Taxonomy" id="399795"/>
    <lineage>
        <taxon>Bacteria</taxon>
        <taxon>Pseudomonadati</taxon>
        <taxon>Pseudomonadota</taxon>
        <taxon>Betaproteobacteria</taxon>
        <taxon>Burkholderiales</taxon>
        <taxon>Comamonadaceae</taxon>
        <taxon>Comamonas</taxon>
    </lineage>
</organism>
<dbReference type="eggNOG" id="ENOG503277R">
    <property type="taxonomic scope" value="Bacteria"/>
</dbReference>
<dbReference type="OrthoDB" id="8769293at2"/>
<accession>B7X267</accession>
<sequence length="629" mass="71752" precursor="true">MLKTKNQNNRGLFLISLVLALVALMLLTRPYTGIRHDSILYFGQAFLEIYPHDFKEDIFFKYGSQANFTLSHQIIAFLLKYFSPGIVSILLVIIGQVAFLIASLIAAKKVIKNQNIFLYSVIFVVSMPGVYGALNIFSYAEPFYTGRTFSEPAVLLAIAFAISGSWVISAVFLMVACLMHPLIAAPALIFLWVWICFLNKKFLHAIWVGAFLVAIIYFLFPEFSLRIFQRYDDDWWFWIQDANKNVFLKNWPLQTWAQLSIDVFLIVIAIRRRLFSSSILGKSILIAAATCFVAAFLFSDILKFVYAAGLQLWRIHWLLHWVALIITPSILMMHWEQRKNPGELVKGFLILAIVLLGSPTGAYTSSLAAVVIIPLYFSWSRLRIPRYLQNAVIIFISLAISLNLARFGFDFYYRNINSDNHIVDIFLGILLYPVVISFFSIVLFCTYVGSSGKNKKLILLLISSISIMGIVVGVLNWDRRNEFNYFVEKNGNSNVNPFNVDLEKGKQVYWDGSLLAPWVLLNKASYWNDFQAAGLLFNRGTAEAGFDRSQKIRKINFQTQLCNIFNTASNNKSTCIPDAELIVELCQKSNGLLRYLVFGNRLNLHSVSSWVSTAHNKKIEYYLYDCNNL</sequence>
<evidence type="ECO:0000256" key="1">
    <source>
        <dbReference type="SAM" id="Phobius"/>
    </source>
</evidence>
<feature type="transmembrane region" description="Helical" evidence="1">
    <location>
        <begin position="178"/>
        <end position="195"/>
    </location>
</feature>
<dbReference type="RefSeq" id="WP_003060094.1">
    <property type="nucleotide sequence ID" value="NZ_AAUJ02000001.1"/>
</dbReference>
<feature type="transmembrane region" description="Helical" evidence="1">
    <location>
        <begin position="12"/>
        <end position="31"/>
    </location>
</feature>
<keyword evidence="1" id="KW-0812">Transmembrane</keyword>
<dbReference type="Proteomes" id="UP000003039">
    <property type="component" value="Unassembled WGS sequence"/>
</dbReference>
<feature type="transmembrane region" description="Helical" evidence="1">
    <location>
        <begin position="86"/>
        <end position="107"/>
    </location>
</feature>
<gene>
    <name evidence="2" type="ORF">CtesDRAFT_PD5129</name>
</gene>
<dbReference type="AlphaFoldDB" id="B7X267"/>
<feature type="transmembrane region" description="Helical" evidence="1">
    <location>
        <begin position="201"/>
        <end position="220"/>
    </location>
</feature>
<keyword evidence="1" id="KW-0472">Membrane</keyword>
<protein>
    <submittedName>
        <fullName evidence="2">Uncharacterized protein</fullName>
    </submittedName>
</protein>
<reference evidence="2 3" key="1">
    <citation type="journal article" date="2004" name="Appl. Environ. Microbiol.">
        <title>Mineralization of individual congeners of linear alkylbenzenesulfonate by defined pairs of heterotrophic bacteria.</title>
        <authorList>
            <person name="Schleheck D."/>
            <person name="Knepper T.P."/>
            <person name="Fischer K."/>
            <person name="Cook A.M."/>
        </authorList>
    </citation>
    <scope>NUCLEOTIDE SEQUENCE [LARGE SCALE GENOMIC DNA]</scope>
    <source>
        <strain evidence="3">DSM 14576 / KF-1</strain>
    </source>
</reference>
<feature type="transmembrane region" description="Helical" evidence="1">
    <location>
        <begin position="425"/>
        <end position="445"/>
    </location>
</feature>
<name>B7X267_COMTK</name>
<proteinExistence type="predicted"/>
<feature type="transmembrane region" description="Helical" evidence="1">
    <location>
        <begin position="116"/>
        <end position="140"/>
    </location>
</feature>
<dbReference type="EMBL" id="AAUJ02000001">
    <property type="protein sequence ID" value="EED70181.1"/>
    <property type="molecule type" value="Genomic_DNA"/>
</dbReference>
<feature type="transmembrane region" description="Helical" evidence="1">
    <location>
        <begin position="283"/>
        <end position="305"/>
    </location>
</feature>
<evidence type="ECO:0000313" key="2">
    <source>
        <dbReference type="EMBL" id="EED70181.1"/>
    </source>
</evidence>
<feature type="transmembrane region" description="Helical" evidence="1">
    <location>
        <begin position="457"/>
        <end position="477"/>
    </location>
</feature>
<evidence type="ECO:0000313" key="3">
    <source>
        <dbReference type="Proteomes" id="UP000003039"/>
    </source>
</evidence>
<feature type="transmembrane region" description="Helical" evidence="1">
    <location>
        <begin position="347"/>
        <end position="375"/>
    </location>
</feature>
<feature type="transmembrane region" description="Helical" evidence="1">
    <location>
        <begin position="152"/>
        <end position="173"/>
    </location>
</feature>
<feature type="transmembrane region" description="Helical" evidence="1">
    <location>
        <begin position="387"/>
        <end position="405"/>
    </location>
</feature>